<dbReference type="InterPro" id="IPR003959">
    <property type="entry name" value="ATPase_AAA_core"/>
</dbReference>
<dbReference type="PANTHER" id="PTHR40396">
    <property type="entry name" value="ATPASE-LIKE PROTEIN"/>
    <property type="match status" value="1"/>
</dbReference>
<dbReference type="EMBL" id="AP035768">
    <property type="protein sequence ID" value="BFO14588.1"/>
    <property type="molecule type" value="Genomic_DNA"/>
</dbReference>
<feature type="domain" description="ATPase AAA-type core" evidence="2">
    <location>
        <begin position="9"/>
        <end position="327"/>
    </location>
</feature>
<feature type="region of interest" description="Disordered" evidence="1">
    <location>
        <begin position="392"/>
        <end position="418"/>
    </location>
</feature>
<dbReference type="AlphaFoldDB" id="A0AAT9HB40"/>
<dbReference type="GO" id="GO:0005524">
    <property type="term" value="F:ATP binding"/>
    <property type="evidence" value="ECO:0007669"/>
    <property type="project" value="InterPro"/>
</dbReference>
<feature type="compositionally biased region" description="Basic and acidic residues" evidence="1">
    <location>
        <begin position="398"/>
        <end position="416"/>
    </location>
</feature>
<dbReference type="Pfam" id="PF13707">
    <property type="entry name" value="RloB"/>
    <property type="match status" value="1"/>
</dbReference>
<gene>
    <name evidence="3" type="ORF">SHKM778_09760</name>
</gene>
<dbReference type="GO" id="GO:0016887">
    <property type="term" value="F:ATP hydrolysis activity"/>
    <property type="evidence" value="ECO:0007669"/>
    <property type="project" value="InterPro"/>
</dbReference>
<evidence type="ECO:0000313" key="3">
    <source>
        <dbReference type="EMBL" id="BFO14588.1"/>
    </source>
</evidence>
<dbReference type="PANTHER" id="PTHR40396:SF1">
    <property type="entry name" value="ATPASE AAA-TYPE CORE DOMAIN-CONTAINING PROTEIN"/>
    <property type="match status" value="1"/>
</dbReference>
<dbReference type="Pfam" id="PF13304">
    <property type="entry name" value="AAA_21"/>
    <property type="match status" value="1"/>
</dbReference>
<reference evidence="3" key="2">
    <citation type="submission" date="2024-07" db="EMBL/GenBank/DDBJ databases">
        <title>Streptomyces haneummycinica sp. nov., a new antibiotic-producing actinobacterium isolated from marine sediment.</title>
        <authorList>
            <person name="Uemura M."/>
            <person name="Hamada M."/>
            <person name="Hirano S."/>
            <person name="Kobayashi K."/>
            <person name="Ohshiro T."/>
            <person name="Kobayashi T."/>
            <person name="Terahara T."/>
        </authorList>
    </citation>
    <scope>NUCLEOTIDE SEQUENCE</scope>
    <source>
        <strain evidence="3">KM77-8</strain>
    </source>
</reference>
<dbReference type="InterPro" id="IPR027417">
    <property type="entry name" value="P-loop_NTPase"/>
</dbReference>
<evidence type="ECO:0000256" key="1">
    <source>
        <dbReference type="SAM" id="MobiDB-lite"/>
    </source>
</evidence>
<proteinExistence type="predicted"/>
<accession>A0AAT9HB40</accession>
<organism evidence="3">
    <name type="scientific">Streptomyces haneummycinicus</name>
    <dbReference type="NCBI Taxonomy" id="3074435"/>
    <lineage>
        <taxon>Bacteria</taxon>
        <taxon>Bacillati</taxon>
        <taxon>Actinomycetota</taxon>
        <taxon>Actinomycetes</taxon>
        <taxon>Kitasatosporales</taxon>
        <taxon>Streptomycetaceae</taxon>
        <taxon>Streptomyces</taxon>
    </lineage>
</organism>
<dbReference type="InterPro" id="IPR025591">
    <property type="entry name" value="RloB"/>
</dbReference>
<dbReference type="SUPFAM" id="SSF52540">
    <property type="entry name" value="P-loop containing nucleoside triphosphate hydrolases"/>
    <property type="match status" value="1"/>
</dbReference>
<reference evidence="3" key="1">
    <citation type="submission" date="2024-06" db="EMBL/GenBank/DDBJ databases">
        <authorList>
            <consortium name="consrtm"/>
            <person name="Uemura M."/>
            <person name="Terahara T."/>
        </authorList>
    </citation>
    <scope>NUCLEOTIDE SEQUENCE</scope>
    <source>
        <strain evidence="3">KM77-8</strain>
    </source>
</reference>
<sequence>MGGGTGRRVFGSNAAGKSNVVDALRYMAEMVSRSHLLAEDGEGVSRQPFLSDVRETDSSWYVADLLVRGVRHVYGFEVDDEHVVGEWLYAYPEGRKRVVFERNGDDFRVGSSQDRPKGLQTIADVTAPNALFLSMAARSRTATGSVTPVYRWFRSDLVFGGPLTNGPLNRALMLRNLARRLDQHGEPIHLRDLLRVADLGIEDFRVETVEEELYSSRSVPRGAETEALFDMPRTYRRTRRELLLRHTGRNGPFEVPLNAESAGTQALVEYAFTLEGMARRGGTLVVDELGSSLHPRLSAFLVGLFQDPERNPHGAQLLFTSHDVSLLGRRAGKDILKRDQIWFVTKNEFGESSLYPLSDFRPRQDENRERRYLDGSYGAVPMIDDTFTPAIAGRGRRMARDPKQDGRRNPRRESTLRRRPAYRDALPTILVVCGARNTEPIYVRGLLKAVDNRAVDVQVKVCPQDPVSVVRHAVGERTRAPGHYEHTWCVLDVDDFAHLDEALRLARAEHIDIALSNPCFELWLLLHFRAHCAPVNGFRQAEQHLLPHHRGYSKAAGRFAFCSSPRSARMPDRHWRSQLSQELLDPGRRLPGDHRLRSQDSAGGLAPWTFADAVRRVLEPGRTRSVSSGTGP</sequence>
<protein>
    <recommendedName>
        <fullName evidence="2">ATPase AAA-type core domain-containing protein</fullName>
    </recommendedName>
</protein>
<name>A0AAT9HB40_9ACTN</name>
<evidence type="ECO:0000259" key="2">
    <source>
        <dbReference type="Pfam" id="PF13304"/>
    </source>
</evidence>